<sequence length="97" mass="10615">MLAAVVVYRDTAAQQFTRRIVWSLPVGAVSGVGAALSYRYASEIVFGVHYALFGSYAITNPFTIPLTYVFLSLLITLLTLSVYRFSASLTSSRRKAA</sequence>
<feature type="transmembrane region" description="Helical" evidence="1">
    <location>
        <begin position="20"/>
        <end position="41"/>
    </location>
</feature>
<protein>
    <submittedName>
        <fullName evidence="2">Uncharacterized protein</fullName>
    </submittedName>
</protein>
<keyword evidence="1" id="KW-1133">Transmembrane helix</keyword>
<dbReference type="Proteomes" id="UP001500962">
    <property type="component" value="Unassembled WGS sequence"/>
</dbReference>
<proteinExistence type="predicted"/>
<feature type="transmembrane region" description="Helical" evidence="1">
    <location>
        <begin position="61"/>
        <end position="85"/>
    </location>
</feature>
<dbReference type="EMBL" id="BAAADN010000022">
    <property type="protein sequence ID" value="GAA0459242.1"/>
    <property type="molecule type" value="Genomic_DNA"/>
</dbReference>
<organism evidence="2 3">
    <name type="scientific">Halococcus dombrowskii</name>
    <dbReference type="NCBI Taxonomy" id="179637"/>
    <lineage>
        <taxon>Archaea</taxon>
        <taxon>Methanobacteriati</taxon>
        <taxon>Methanobacteriota</taxon>
        <taxon>Stenosarchaea group</taxon>
        <taxon>Halobacteria</taxon>
        <taxon>Halobacteriales</taxon>
        <taxon>Halococcaceae</taxon>
        <taxon>Halococcus</taxon>
    </lineage>
</organism>
<reference evidence="2" key="2">
    <citation type="submission" date="2023-12" db="EMBL/GenBank/DDBJ databases">
        <authorList>
            <person name="Sun Q."/>
            <person name="Inoue M."/>
        </authorList>
    </citation>
    <scope>NUCLEOTIDE SEQUENCE</scope>
    <source>
        <strain evidence="2">JCM 12289</strain>
    </source>
</reference>
<evidence type="ECO:0000313" key="3">
    <source>
        <dbReference type="Proteomes" id="UP001500962"/>
    </source>
</evidence>
<gene>
    <name evidence="2" type="ORF">GCM10008985_14460</name>
</gene>
<keyword evidence="1" id="KW-0812">Transmembrane</keyword>
<name>A0AAV3SGF2_HALDO</name>
<evidence type="ECO:0000313" key="2">
    <source>
        <dbReference type="EMBL" id="GAA0459242.1"/>
    </source>
</evidence>
<keyword evidence="1" id="KW-0472">Membrane</keyword>
<evidence type="ECO:0000256" key="1">
    <source>
        <dbReference type="SAM" id="Phobius"/>
    </source>
</evidence>
<accession>A0AAV3SGF2</accession>
<reference evidence="2" key="1">
    <citation type="journal article" date="2014" name="Int. J. Syst. Evol. Microbiol.">
        <title>Complete genome sequence of Corynebacterium casei LMG S-19264T (=DSM 44701T), isolated from a smear-ripened cheese.</title>
        <authorList>
            <consortium name="US DOE Joint Genome Institute (JGI-PGF)"/>
            <person name="Walter F."/>
            <person name="Albersmeier A."/>
            <person name="Kalinowski J."/>
            <person name="Ruckert C."/>
        </authorList>
    </citation>
    <scope>NUCLEOTIDE SEQUENCE</scope>
    <source>
        <strain evidence="2">JCM 12289</strain>
    </source>
</reference>
<comment type="caution">
    <text evidence="2">The sequence shown here is derived from an EMBL/GenBank/DDBJ whole genome shotgun (WGS) entry which is preliminary data.</text>
</comment>
<dbReference type="AlphaFoldDB" id="A0AAV3SGF2"/>